<evidence type="ECO:0000313" key="1">
    <source>
        <dbReference type="EMBL" id="KAK9828039.1"/>
    </source>
</evidence>
<proteinExistence type="predicted"/>
<reference evidence="1 2" key="1">
    <citation type="journal article" date="2024" name="Nat. Commun.">
        <title>Phylogenomics reveals the evolutionary origins of lichenization in chlorophyte algae.</title>
        <authorList>
            <person name="Puginier C."/>
            <person name="Libourel C."/>
            <person name="Otte J."/>
            <person name="Skaloud P."/>
            <person name="Haon M."/>
            <person name="Grisel S."/>
            <person name="Petersen M."/>
            <person name="Berrin J.G."/>
            <person name="Delaux P.M."/>
            <person name="Dal Grande F."/>
            <person name="Keller J."/>
        </authorList>
    </citation>
    <scope>NUCLEOTIDE SEQUENCE [LARGE SCALE GENOMIC DNA]</scope>
    <source>
        <strain evidence="1 2">SAG 245.80</strain>
    </source>
</reference>
<dbReference type="AlphaFoldDB" id="A0AAW1R352"/>
<dbReference type="InterPro" id="IPR043822">
    <property type="entry name" value="EsV_1_7_cys"/>
</dbReference>
<dbReference type="Proteomes" id="UP001445335">
    <property type="component" value="Unassembled WGS sequence"/>
</dbReference>
<dbReference type="SMART" id="SM01425">
    <property type="entry name" value="EsV_1_7"/>
    <property type="match status" value="3"/>
</dbReference>
<evidence type="ECO:0008006" key="3">
    <source>
        <dbReference type="Google" id="ProtNLM"/>
    </source>
</evidence>
<name>A0AAW1R352_9CHLO</name>
<dbReference type="Pfam" id="PF19114">
    <property type="entry name" value="EsV_1_7_cys"/>
    <property type="match status" value="5"/>
</dbReference>
<comment type="caution">
    <text evidence="1">The sequence shown here is derived from an EMBL/GenBank/DDBJ whole genome shotgun (WGS) entry which is preliminary data.</text>
</comment>
<organism evidence="1 2">
    <name type="scientific">Elliptochloris bilobata</name>
    <dbReference type="NCBI Taxonomy" id="381761"/>
    <lineage>
        <taxon>Eukaryota</taxon>
        <taxon>Viridiplantae</taxon>
        <taxon>Chlorophyta</taxon>
        <taxon>core chlorophytes</taxon>
        <taxon>Trebouxiophyceae</taxon>
        <taxon>Trebouxiophyceae incertae sedis</taxon>
        <taxon>Elliptochloris clade</taxon>
        <taxon>Elliptochloris</taxon>
    </lineage>
</organism>
<keyword evidence="2" id="KW-1185">Reference proteome</keyword>
<gene>
    <name evidence="1" type="ORF">WJX81_004033</name>
</gene>
<accession>A0AAW1R352</accession>
<dbReference type="EMBL" id="JALJOU010000053">
    <property type="protein sequence ID" value="KAK9828039.1"/>
    <property type="molecule type" value="Genomic_DNA"/>
</dbReference>
<evidence type="ECO:0000313" key="2">
    <source>
        <dbReference type="Proteomes" id="UP001445335"/>
    </source>
</evidence>
<protein>
    <recommendedName>
        <fullName evidence="3">EsV-1-7</fullName>
    </recommendedName>
</protein>
<sequence>MEHIAHMYCEAPGCRGSRNYGFPGGPSLLLGAQNGMDGSRDEKEMLGGRVQDDGIFGFPGGPRRFCVAHKLKGMEYITSKDCEAPGCRTQPVFGFLGGPPLFCLAHKLEGMEDMVSKRCEADSWKAWKDVANRQCKVAGCSTQPIFGFPGGSPRFCKAHKVEGMKNVESKRCEAPGCRLWPVMGSRVPAALLQGAQSGRHGEFGKQEM</sequence>